<dbReference type="KEGG" id="alkq:M9189_03600"/>
<feature type="chain" id="PRO_5039905924" evidence="1">
    <location>
        <begin position="26"/>
        <end position="434"/>
    </location>
</feature>
<evidence type="ECO:0000313" key="3">
    <source>
        <dbReference type="Proteomes" id="UP001056426"/>
    </source>
</evidence>
<name>A0A9J6ZR44_9BACT</name>
<sequence>MGRLHACAKSLCIVVFILTMPSLFSQQTGTGNEVIRHIPQSDSALVALIDSLEREHYLKAERVFNEEMAEGWMPAGFVSVQLGRLINYNHYEGFKPGVGLRTNAFLSELFSTGGFYSRSLRSEDNNYGAFFRLYLEASRSSYLDLAFQKDLNATGTFYFLEGVEPFSDEVFKMFATESVDLTRKYSIAVTQQLSASLKGELSWNHANLSPRKLYPFLTDSTNLGDLQGNEAGLRLKWHTKKETATTIWTNVFFGQGNKTVPYEYIRLETQAEISVPLSAVWTTDVRMTAAIIRGDLQASHLYSAFGTRSRLIGIESRYSFATMSPSEFAASSFAILYLRASLQTGKDKPYGFRPLIIFSSSGGVGNLSPAFDEIAKTFEKGYFESGIYFAELIRHEFVSCGLSLHYRYGPYAMQRTIDNLAIKLGILIKTKSKN</sequence>
<gene>
    <name evidence="2" type="ORF">M9189_03600</name>
</gene>
<keyword evidence="1" id="KW-0732">Signal</keyword>
<proteinExistence type="predicted"/>
<dbReference type="EMBL" id="CP098400">
    <property type="protein sequence ID" value="URW80436.1"/>
    <property type="molecule type" value="Genomic_DNA"/>
</dbReference>
<organism evidence="2 3">
    <name type="scientific">Xiashengella succiniciproducens</name>
    <dbReference type="NCBI Taxonomy" id="2949635"/>
    <lineage>
        <taxon>Bacteria</taxon>
        <taxon>Pseudomonadati</taxon>
        <taxon>Bacteroidota</taxon>
        <taxon>Bacteroidia</taxon>
        <taxon>Marinilabiliales</taxon>
        <taxon>Marinilabiliaceae</taxon>
        <taxon>Xiashengella</taxon>
    </lineage>
</organism>
<accession>A0A9J6ZR44</accession>
<reference evidence="2" key="1">
    <citation type="submission" date="2022-05" db="EMBL/GenBank/DDBJ databases">
        <authorList>
            <person name="Sun X."/>
        </authorList>
    </citation>
    <scope>NUCLEOTIDE SEQUENCE</scope>
    <source>
        <strain evidence="2">Ai-910</strain>
    </source>
</reference>
<dbReference type="RefSeq" id="WP_250724636.1">
    <property type="nucleotide sequence ID" value="NZ_CP098400.1"/>
</dbReference>
<evidence type="ECO:0000313" key="2">
    <source>
        <dbReference type="EMBL" id="URW80436.1"/>
    </source>
</evidence>
<dbReference type="Proteomes" id="UP001056426">
    <property type="component" value="Chromosome"/>
</dbReference>
<dbReference type="AlphaFoldDB" id="A0A9J6ZR44"/>
<evidence type="ECO:0000256" key="1">
    <source>
        <dbReference type="SAM" id="SignalP"/>
    </source>
</evidence>
<feature type="signal peptide" evidence="1">
    <location>
        <begin position="1"/>
        <end position="25"/>
    </location>
</feature>
<protein>
    <submittedName>
        <fullName evidence="2">Uncharacterized protein</fullName>
    </submittedName>
</protein>
<keyword evidence="3" id="KW-1185">Reference proteome</keyword>
<reference evidence="2" key="2">
    <citation type="submission" date="2022-06" db="EMBL/GenBank/DDBJ databases">
        <title>Xiashengella guii gen. nov. sp. nov., a bacterium isolated form anaerobic digestion tank.</title>
        <authorList>
            <person name="Huang H."/>
        </authorList>
    </citation>
    <scope>NUCLEOTIDE SEQUENCE</scope>
    <source>
        <strain evidence="2">Ai-910</strain>
    </source>
</reference>